<dbReference type="SUPFAM" id="SSF56574">
    <property type="entry name" value="Serpins"/>
    <property type="match status" value="1"/>
</dbReference>
<evidence type="ECO:0000256" key="2">
    <source>
        <dbReference type="ARBA" id="ARBA00009500"/>
    </source>
</evidence>
<evidence type="ECO:0000256" key="1">
    <source>
        <dbReference type="ARBA" id="ARBA00004613"/>
    </source>
</evidence>
<dbReference type="Pfam" id="PF00079">
    <property type="entry name" value="Serpin"/>
    <property type="match status" value="1"/>
</dbReference>
<keyword evidence="5 10" id="KW-0732">Signal</keyword>
<comment type="similarity">
    <text evidence="2 8">Belongs to the serpin family.</text>
</comment>
<name>A0A8J1TFU9_OWEFU</name>
<sequence>MSLAWFAILTAAVVCIGTVGAGNGDTKDRIKCKEDCSKEKELADAINKFGIEICKKISEQEKNGTNVFFSPVSIATALAMVLLGADGDTKSEMEDVLHVTDIQKNSGLHSMYSCLNKNLYGKTNGTELRSANKLYPDETLAVRQRFITAIETYYKGSIEELDFKQSAQATDIINKWVADQTNQLIKEVLQPGDISAMTVFALVNAIYFRGDWVTQFNPCDTNVQSFYVQNNVTVEVDMMYQEAPFKYFHDFGLKAQFLDLPYIGDRLSMVIILPDEKDGMKDLIEGITHKNLEVALRYLQAPNAGRDVYVSLPKMKFKWKNELSSILEEMGMEKLFSSAVDLSGFSKDPRLDVSKVIHEAFVDVNEKGTEAAAVTVIAGGRSGYVPPPVKVNCNHPFMFLIYDKTCGVILFIGKVTNPPSASNTTSPKGKTGPVESQGNEPVEEKEVENCRAKCREECYFKLLNKTAEKKNSKTRKEPKPKPDGQKSRPLNPECEKWMQWKKMCRQIKKDPQSDPFADLFRKDFIFLRNCKGRCNCKRTPPGPMGRSGGVNVDPCFTDET</sequence>
<dbReference type="InterPro" id="IPR000215">
    <property type="entry name" value="Serpin_fam"/>
</dbReference>
<dbReference type="InterPro" id="IPR023796">
    <property type="entry name" value="Serpin_dom"/>
</dbReference>
<evidence type="ECO:0000256" key="8">
    <source>
        <dbReference type="RuleBase" id="RU000411"/>
    </source>
</evidence>
<dbReference type="PANTHER" id="PTHR11461:SF211">
    <property type="entry name" value="GH10112P-RELATED"/>
    <property type="match status" value="1"/>
</dbReference>
<feature type="compositionally biased region" description="Basic and acidic residues" evidence="9">
    <location>
        <begin position="469"/>
        <end position="486"/>
    </location>
</feature>
<dbReference type="PANTHER" id="PTHR11461">
    <property type="entry name" value="SERINE PROTEASE INHIBITOR, SERPIN"/>
    <property type="match status" value="1"/>
</dbReference>
<keyword evidence="3" id="KW-0964">Secreted</keyword>
<dbReference type="AlphaFoldDB" id="A0A8J1TFU9"/>
<dbReference type="PROSITE" id="PS00284">
    <property type="entry name" value="SERPIN"/>
    <property type="match status" value="1"/>
</dbReference>
<gene>
    <name evidence="11" type="ORF">OFUS_LOCUS4001</name>
</gene>
<dbReference type="OrthoDB" id="671595at2759"/>
<dbReference type="Gene3D" id="3.30.497.10">
    <property type="entry name" value="Antithrombin, subunit I, domain 2"/>
    <property type="match status" value="1"/>
</dbReference>
<evidence type="ECO:0000256" key="9">
    <source>
        <dbReference type="SAM" id="MobiDB-lite"/>
    </source>
</evidence>
<evidence type="ECO:0000256" key="3">
    <source>
        <dbReference type="ARBA" id="ARBA00022525"/>
    </source>
</evidence>
<dbReference type="FunFam" id="2.30.39.10:FF:000030">
    <property type="entry name" value="Serpin 2"/>
    <property type="match status" value="1"/>
</dbReference>
<comment type="subcellular location">
    <subcellularLocation>
        <location evidence="1">Secreted</location>
    </subcellularLocation>
</comment>
<reference evidence="11" key="1">
    <citation type="submission" date="2022-03" db="EMBL/GenBank/DDBJ databases">
        <authorList>
            <person name="Martin C."/>
        </authorList>
    </citation>
    <scope>NUCLEOTIDE SEQUENCE</scope>
</reference>
<proteinExistence type="inferred from homology"/>
<feature type="region of interest" description="Disordered" evidence="9">
    <location>
        <begin position="419"/>
        <end position="443"/>
    </location>
</feature>
<feature type="signal peptide" evidence="10">
    <location>
        <begin position="1"/>
        <end position="21"/>
    </location>
</feature>
<dbReference type="EMBL" id="CAIIXF020000002">
    <property type="protein sequence ID" value="CAH1776871.1"/>
    <property type="molecule type" value="Genomic_DNA"/>
</dbReference>
<keyword evidence="7" id="KW-0325">Glycoprotein</keyword>
<dbReference type="InterPro" id="IPR023795">
    <property type="entry name" value="Serpin_CS"/>
</dbReference>
<feature type="chain" id="PRO_5043736577" evidence="10">
    <location>
        <begin position="22"/>
        <end position="560"/>
    </location>
</feature>
<evidence type="ECO:0000256" key="6">
    <source>
        <dbReference type="ARBA" id="ARBA00022900"/>
    </source>
</evidence>
<keyword evidence="4" id="KW-0646">Protease inhibitor</keyword>
<feature type="region of interest" description="Disordered" evidence="9">
    <location>
        <begin position="469"/>
        <end position="492"/>
    </location>
</feature>
<keyword evidence="6" id="KW-0722">Serine protease inhibitor</keyword>
<dbReference type="InterPro" id="IPR042178">
    <property type="entry name" value="Serpin_sf_1"/>
</dbReference>
<evidence type="ECO:0000256" key="10">
    <source>
        <dbReference type="SAM" id="SignalP"/>
    </source>
</evidence>
<dbReference type="InterPro" id="IPR042185">
    <property type="entry name" value="Serpin_sf_2"/>
</dbReference>
<keyword evidence="12" id="KW-1185">Reference proteome</keyword>
<organism evidence="11 12">
    <name type="scientific">Owenia fusiformis</name>
    <name type="common">Polychaete worm</name>
    <dbReference type="NCBI Taxonomy" id="6347"/>
    <lineage>
        <taxon>Eukaryota</taxon>
        <taxon>Metazoa</taxon>
        <taxon>Spiralia</taxon>
        <taxon>Lophotrochozoa</taxon>
        <taxon>Annelida</taxon>
        <taxon>Polychaeta</taxon>
        <taxon>Sedentaria</taxon>
        <taxon>Canalipalpata</taxon>
        <taxon>Sabellida</taxon>
        <taxon>Oweniida</taxon>
        <taxon>Oweniidae</taxon>
        <taxon>Owenia</taxon>
    </lineage>
</organism>
<dbReference type="InterPro" id="IPR036186">
    <property type="entry name" value="Serpin_sf"/>
</dbReference>
<comment type="caution">
    <text evidence="11">The sequence shown here is derived from an EMBL/GenBank/DDBJ whole genome shotgun (WGS) entry which is preliminary data.</text>
</comment>
<dbReference type="SMART" id="SM00093">
    <property type="entry name" value="SERPIN"/>
    <property type="match status" value="1"/>
</dbReference>
<accession>A0A8J1TFU9</accession>
<dbReference type="Proteomes" id="UP000749559">
    <property type="component" value="Unassembled WGS sequence"/>
</dbReference>
<dbReference type="Gene3D" id="2.30.39.10">
    <property type="entry name" value="Alpha-1-antitrypsin, domain 1"/>
    <property type="match status" value="1"/>
</dbReference>
<dbReference type="GO" id="GO:0005615">
    <property type="term" value="C:extracellular space"/>
    <property type="evidence" value="ECO:0007669"/>
    <property type="project" value="InterPro"/>
</dbReference>
<dbReference type="GO" id="GO:0004867">
    <property type="term" value="F:serine-type endopeptidase inhibitor activity"/>
    <property type="evidence" value="ECO:0007669"/>
    <property type="project" value="UniProtKB-KW"/>
</dbReference>
<evidence type="ECO:0000256" key="5">
    <source>
        <dbReference type="ARBA" id="ARBA00022729"/>
    </source>
</evidence>
<evidence type="ECO:0000313" key="12">
    <source>
        <dbReference type="Proteomes" id="UP000749559"/>
    </source>
</evidence>
<feature type="compositionally biased region" description="Polar residues" evidence="9">
    <location>
        <begin position="419"/>
        <end position="439"/>
    </location>
</feature>
<evidence type="ECO:0000256" key="4">
    <source>
        <dbReference type="ARBA" id="ARBA00022690"/>
    </source>
</evidence>
<evidence type="ECO:0000313" key="11">
    <source>
        <dbReference type="EMBL" id="CAH1776871.1"/>
    </source>
</evidence>
<dbReference type="CDD" id="cd00172">
    <property type="entry name" value="serpin"/>
    <property type="match status" value="1"/>
</dbReference>
<evidence type="ECO:0000256" key="7">
    <source>
        <dbReference type="ARBA" id="ARBA00023180"/>
    </source>
</evidence>
<protein>
    <submittedName>
        <fullName evidence="11">Uncharacterized protein</fullName>
    </submittedName>
</protein>